<dbReference type="Proteomes" id="UP000054937">
    <property type="component" value="Unassembled WGS sequence"/>
</dbReference>
<dbReference type="Pfam" id="PF00642">
    <property type="entry name" value="zf-CCCH"/>
    <property type="match status" value="1"/>
</dbReference>
<name>A0A0V0QC21_PSEPJ</name>
<feature type="region of interest" description="Disordered" evidence="8">
    <location>
        <begin position="246"/>
        <end position="299"/>
    </location>
</feature>
<dbReference type="SUPFAM" id="SSF90229">
    <property type="entry name" value="CCCH zinc finger"/>
    <property type="match status" value="2"/>
</dbReference>
<keyword evidence="12" id="KW-0238">DNA-binding</keyword>
<dbReference type="Pfam" id="PF18044">
    <property type="entry name" value="zf-CCCH_4"/>
    <property type="match status" value="1"/>
</dbReference>
<dbReference type="GO" id="GO:0008270">
    <property type="term" value="F:zinc ion binding"/>
    <property type="evidence" value="ECO:0007669"/>
    <property type="project" value="UniProtKB-KW"/>
</dbReference>
<dbReference type="InterPro" id="IPR000571">
    <property type="entry name" value="Znf_CCCH"/>
</dbReference>
<reference evidence="12 13" key="1">
    <citation type="journal article" date="2015" name="Sci. Rep.">
        <title>Genome of the facultative scuticociliatosis pathogen Pseudocohnilembus persalinus provides insight into its virulence through horizontal gene transfer.</title>
        <authorList>
            <person name="Xiong J."/>
            <person name="Wang G."/>
            <person name="Cheng J."/>
            <person name="Tian M."/>
            <person name="Pan X."/>
            <person name="Warren A."/>
            <person name="Jiang C."/>
            <person name="Yuan D."/>
            <person name="Miao W."/>
        </authorList>
    </citation>
    <scope>NUCLEOTIDE SEQUENCE [LARGE SCALE GENOMIC DNA]</scope>
    <source>
        <strain evidence="12">36N120E</strain>
    </source>
</reference>
<feature type="compositionally biased region" description="Basic and acidic residues" evidence="8">
    <location>
        <begin position="279"/>
        <end position="290"/>
    </location>
</feature>
<dbReference type="AlphaFoldDB" id="A0A0V0QC21"/>
<dbReference type="InterPro" id="IPR037274">
    <property type="entry name" value="Znf_CHY_sf"/>
</dbReference>
<feature type="compositionally biased region" description="Acidic residues" evidence="8">
    <location>
        <begin position="541"/>
        <end position="578"/>
    </location>
</feature>
<feature type="coiled-coil region" evidence="7">
    <location>
        <begin position="445"/>
        <end position="474"/>
    </location>
</feature>
<dbReference type="SMART" id="SM00717">
    <property type="entry name" value="SANT"/>
    <property type="match status" value="1"/>
</dbReference>
<dbReference type="EMBL" id="LDAU01000204">
    <property type="protein sequence ID" value="KRW99752.1"/>
    <property type="molecule type" value="Genomic_DNA"/>
</dbReference>
<protein>
    <submittedName>
        <fullName evidence="12">Homeodomain protein</fullName>
    </submittedName>
</protein>
<dbReference type="SUPFAM" id="SSF46689">
    <property type="entry name" value="Homeodomain-like"/>
    <property type="match status" value="1"/>
</dbReference>
<dbReference type="PANTHER" id="PTHR11224:SF10">
    <property type="entry name" value="IP09428P-RELATED"/>
    <property type="match status" value="1"/>
</dbReference>
<dbReference type="PROSITE" id="PS50103">
    <property type="entry name" value="ZF_C3H1"/>
    <property type="match status" value="2"/>
</dbReference>
<evidence type="ECO:0000256" key="8">
    <source>
        <dbReference type="SAM" id="MobiDB-lite"/>
    </source>
</evidence>
<keyword evidence="4 6" id="KW-0862">Zinc</keyword>
<keyword evidence="7" id="KW-0175">Coiled coil</keyword>
<dbReference type="SUPFAM" id="SSF161219">
    <property type="entry name" value="CHY zinc finger-like"/>
    <property type="match status" value="1"/>
</dbReference>
<dbReference type="GO" id="GO:0003677">
    <property type="term" value="F:DNA binding"/>
    <property type="evidence" value="ECO:0007669"/>
    <property type="project" value="UniProtKB-KW"/>
</dbReference>
<feature type="zinc finger region" description="C3H1-type" evidence="6">
    <location>
        <begin position="190"/>
        <end position="217"/>
    </location>
</feature>
<dbReference type="InterPro" id="IPR045072">
    <property type="entry name" value="MKRN-like"/>
</dbReference>
<feature type="compositionally biased region" description="Basic and acidic residues" evidence="8">
    <location>
        <begin position="881"/>
        <end position="902"/>
    </location>
</feature>
<keyword evidence="3 5" id="KW-0863">Zinc-finger</keyword>
<gene>
    <name evidence="12" type="ORF">PPERSA_07829</name>
</gene>
<dbReference type="PANTHER" id="PTHR11224">
    <property type="entry name" value="MAKORIN-RELATED"/>
    <property type="match status" value="1"/>
</dbReference>
<dbReference type="Pfam" id="PF05495">
    <property type="entry name" value="zf-CHY"/>
    <property type="match status" value="1"/>
</dbReference>
<keyword evidence="13" id="KW-1185">Reference proteome</keyword>
<evidence type="ECO:0000259" key="11">
    <source>
        <dbReference type="PROSITE" id="PS51266"/>
    </source>
</evidence>
<dbReference type="PROSITE" id="PS50090">
    <property type="entry name" value="MYB_LIKE"/>
    <property type="match status" value="1"/>
</dbReference>
<evidence type="ECO:0000256" key="4">
    <source>
        <dbReference type="ARBA" id="ARBA00022833"/>
    </source>
</evidence>
<dbReference type="InterPro" id="IPR041367">
    <property type="entry name" value="Znf-CCCH_4"/>
</dbReference>
<feature type="compositionally biased region" description="Low complexity" evidence="8">
    <location>
        <begin position="246"/>
        <end position="268"/>
    </location>
</feature>
<organism evidence="12 13">
    <name type="scientific">Pseudocohnilembus persalinus</name>
    <name type="common">Ciliate</name>
    <dbReference type="NCBI Taxonomy" id="266149"/>
    <lineage>
        <taxon>Eukaryota</taxon>
        <taxon>Sar</taxon>
        <taxon>Alveolata</taxon>
        <taxon>Ciliophora</taxon>
        <taxon>Intramacronucleata</taxon>
        <taxon>Oligohymenophorea</taxon>
        <taxon>Scuticociliatia</taxon>
        <taxon>Philasterida</taxon>
        <taxon>Pseudocohnilembidae</taxon>
        <taxon>Pseudocohnilembus</taxon>
    </lineage>
</organism>
<dbReference type="Gene3D" id="1.10.10.60">
    <property type="entry name" value="Homeodomain-like"/>
    <property type="match status" value="1"/>
</dbReference>
<evidence type="ECO:0000313" key="13">
    <source>
        <dbReference type="Proteomes" id="UP000054937"/>
    </source>
</evidence>
<sequence length="921" mass="108324">MSPPKYNQTNYSNFLNNMAQTNQSFNFNWQNNNNSIQDDFTNSKNKNIQNTNNNRYQSVEGRNKKEFISTLNNIGKQAMTNYDEFKNFNKNQQDQKTTENFNIQDQNANLKNFIKPNQNLENILEIDQQLQQNKQNTYRQLENQIHKHNFSNEPKNEIKYNKPKGKICASFKKGNCKFGSKCKFVHDKQQTQPKVCKMYVQGRCTYGKLCKFSHGDEEQKLTINNEEDDLLNKLQQQQLQSYQNKIAQSQDQFQNQNQQQQSEIGQIKKIQDNSQVGRKKSDDKPRKKSEQQQQNEETIQNVQQEVKNSGDKYYKDISKSEESQKIFQNNLQEIFKGDFIEHLKSLNNFWEKDLAQFQRKYQCSFKWVNRDIENSKVFQIKHVPTMPKNSLTEMNFELKEGYLWFEIVLPEDYPKQCAEFQLLNSSIPSFLDNNLNDFCAETKEIMALKEKKDQEEKQKKIEEYKQKLIEEANAPWSQEEQSHLEQAIKEFKNITDKDEKWQKISEFVETKNVNQCLARFQFCKEKALQQREKQLQKAEKQEEESELDSEEDSYEEDSNESGEEDYSDSSESEYEDDGYANRISNEKYEDSDDEEENYDNNDQQNKQVQQLNKDGQKIGVEFNITCTLKDMNMQKLSLCRISDCQVSVKCNLCQFPAQFQVSKFLNKNSDEILINESVCVNCNHVATLYLKRIYVHPYEEPIICRMGSATWDILDMLNLGLELNCSECNFLIKQKNYVSGNMIQGKCHQCFQSYSFQYFGIQIQRSLSEFAEKINKKKENEQLKQDVNLIKKKKVGIFKLGQPLPANGICSHYKNSFRYFRFPCCGKAYPCDICHQNGEAKDHEQEYAKAMICGFCGKEQAVKQTCTKCNSKLTKIPKKGGHWENGEGVRDKKKMCSKDKQKYRGMNKTISKKKKQTKKKK</sequence>
<evidence type="ECO:0000256" key="2">
    <source>
        <dbReference type="ARBA" id="ARBA00022737"/>
    </source>
</evidence>
<dbReference type="InterPro" id="IPR001005">
    <property type="entry name" value="SANT/Myb"/>
</dbReference>
<feature type="zinc finger region" description="C3H1-type" evidence="6">
    <location>
        <begin position="162"/>
        <end position="189"/>
    </location>
</feature>
<dbReference type="OrthoDB" id="360230at2759"/>
<feature type="domain" description="C3H1-type" evidence="10">
    <location>
        <begin position="162"/>
        <end position="189"/>
    </location>
</feature>
<dbReference type="Pfam" id="PF00249">
    <property type="entry name" value="Myb_DNA-binding"/>
    <property type="match status" value="1"/>
</dbReference>
<dbReference type="InterPro" id="IPR009057">
    <property type="entry name" value="Homeodomain-like_sf"/>
</dbReference>
<dbReference type="InterPro" id="IPR036855">
    <property type="entry name" value="Znf_CCCH_sf"/>
</dbReference>
<evidence type="ECO:0000259" key="10">
    <source>
        <dbReference type="PROSITE" id="PS50103"/>
    </source>
</evidence>
<dbReference type="GO" id="GO:0000209">
    <property type="term" value="P:protein polyubiquitination"/>
    <property type="evidence" value="ECO:0007669"/>
    <property type="project" value="InterPro"/>
</dbReference>
<accession>A0A0V0QC21</accession>
<feature type="domain" description="CHY-type" evidence="11">
    <location>
        <begin position="803"/>
        <end position="871"/>
    </location>
</feature>
<dbReference type="GO" id="GO:0061630">
    <property type="term" value="F:ubiquitin protein ligase activity"/>
    <property type="evidence" value="ECO:0007669"/>
    <property type="project" value="InterPro"/>
</dbReference>
<evidence type="ECO:0000256" key="3">
    <source>
        <dbReference type="ARBA" id="ARBA00022771"/>
    </source>
</evidence>
<evidence type="ECO:0000256" key="1">
    <source>
        <dbReference type="ARBA" id="ARBA00022723"/>
    </source>
</evidence>
<keyword evidence="1 6" id="KW-0479">Metal-binding</keyword>
<keyword evidence="2" id="KW-0677">Repeat</keyword>
<evidence type="ECO:0000256" key="7">
    <source>
        <dbReference type="SAM" id="Coils"/>
    </source>
</evidence>
<proteinExistence type="predicted"/>
<evidence type="ECO:0000259" key="9">
    <source>
        <dbReference type="PROSITE" id="PS50090"/>
    </source>
</evidence>
<dbReference type="Gene3D" id="4.10.1000.10">
    <property type="entry name" value="Zinc finger, CCCH-type"/>
    <property type="match status" value="1"/>
</dbReference>
<evidence type="ECO:0000313" key="12">
    <source>
        <dbReference type="EMBL" id="KRW99752.1"/>
    </source>
</evidence>
<dbReference type="PROSITE" id="PS51266">
    <property type="entry name" value="ZF_CHY"/>
    <property type="match status" value="1"/>
</dbReference>
<evidence type="ECO:0000256" key="5">
    <source>
        <dbReference type="PROSITE-ProRule" id="PRU00601"/>
    </source>
</evidence>
<dbReference type="CDD" id="cd00167">
    <property type="entry name" value="SANT"/>
    <property type="match status" value="1"/>
</dbReference>
<evidence type="ECO:0000256" key="6">
    <source>
        <dbReference type="PROSITE-ProRule" id="PRU00723"/>
    </source>
</evidence>
<feature type="compositionally biased region" description="Basic residues" evidence="8">
    <location>
        <begin position="903"/>
        <end position="921"/>
    </location>
</feature>
<dbReference type="InParanoid" id="A0A0V0QC21"/>
<feature type="domain" description="Myb-like" evidence="9">
    <location>
        <begin position="475"/>
        <end position="521"/>
    </location>
</feature>
<feature type="domain" description="C3H1-type" evidence="10">
    <location>
        <begin position="190"/>
        <end position="217"/>
    </location>
</feature>
<dbReference type="SMART" id="SM00356">
    <property type="entry name" value="ZnF_C3H1"/>
    <property type="match status" value="2"/>
</dbReference>
<feature type="region of interest" description="Disordered" evidence="8">
    <location>
        <begin position="534"/>
        <end position="581"/>
    </location>
</feature>
<dbReference type="InterPro" id="IPR008913">
    <property type="entry name" value="Znf_CHY"/>
</dbReference>
<keyword evidence="12" id="KW-0371">Homeobox</keyword>
<feature type="region of interest" description="Disordered" evidence="8">
    <location>
        <begin position="880"/>
        <end position="921"/>
    </location>
</feature>
<comment type="caution">
    <text evidence="12">The sequence shown here is derived from an EMBL/GenBank/DDBJ whole genome shotgun (WGS) entry which is preliminary data.</text>
</comment>